<dbReference type="FunFam" id="3.30.300.30:FF:000008">
    <property type="entry name" value="2,3-dihydroxybenzoate-AMP ligase"/>
    <property type="match status" value="1"/>
</dbReference>
<dbReference type="PANTHER" id="PTHR43201:SF5">
    <property type="entry name" value="MEDIUM-CHAIN ACYL-COA LIGASE ACSF2, MITOCHONDRIAL"/>
    <property type="match status" value="1"/>
</dbReference>
<feature type="domain" description="AMP-binding enzyme C-terminal" evidence="4">
    <location>
        <begin position="418"/>
        <end position="493"/>
    </location>
</feature>
<dbReference type="Pfam" id="PF13193">
    <property type="entry name" value="AMP-binding_C"/>
    <property type="match status" value="1"/>
</dbReference>
<evidence type="ECO:0000313" key="6">
    <source>
        <dbReference type="Proteomes" id="UP000650524"/>
    </source>
</evidence>
<dbReference type="PANTHER" id="PTHR43201">
    <property type="entry name" value="ACYL-COA SYNTHETASE"/>
    <property type="match status" value="1"/>
</dbReference>
<dbReference type="GO" id="GO:0006631">
    <property type="term" value="P:fatty acid metabolic process"/>
    <property type="evidence" value="ECO:0007669"/>
    <property type="project" value="TreeGrafter"/>
</dbReference>
<dbReference type="InterPro" id="IPR045851">
    <property type="entry name" value="AMP-bd_C_sf"/>
</dbReference>
<sequence>MRTIRYFVDKRAGEHPEKIYTIAPEPGFSLSYLQLKEDSIRFGKYLLKLGLKRGNKISFMLDNGYQTAKIFLGTMYSGIVIAPLNLMSQPPQLEYVLNHSDTKLVFFSQEHKERLTAAVNKVDRDIKLIEIDIDSKTIFPEDHDLSDIPLPDVTEEDDALLLYTSGTTGLPKGVILSHKNVVAGAQYTAMAHDLTPEDRALCSLPLYHINGEVVTAVTPLVSGGSVVMPHKFRTSDFWELISEYGCTWFSVVPTIISYLTSATDIEGKNLKLDQLRFGRSASSALPPSLHKEFEEKFNVSIVETMGLTETAAPVFSNPMDPSKRKYGSPGLAVGNSAKIIDTTGKEVSRGTQGEIMIRGDNVMKGYYKAPDKTAEALEPDGWLHTGDLGHMDQDGFVFVTGRIKELIIKGGENIAPREIDDVLYKHPAILDAAAVGIPDDTYGEEIMACVTVKQGVSVTEEELLDHCLEHLGKFKTPKVIKIMDELPKGPSGKIQRLKLPDLVKGLEQS</sequence>
<dbReference type="Gene3D" id="3.30.300.30">
    <property type="match status" value="1"/>
</dbReference>
<dbReference type="PROSITE" id="PS00455">
    <property type="entry name" value="AMP_BINDING"/>
    <property type="match status" value="1"/>
</dbReference>
<reference evidence="5 6" key="1">
    <citation type="submission" date="2020-08" db="EMBL/GenBank/DDBJ databases">
        <title>Bridging the membrane lipid divide: bacteria of the FCB group superphylum have the potential to synthesize archaeal ether lipids.</title>
        <authorList>
            <person name="Villanueva L."/>
            <person name="Von Meijenfeldt F.A.B."/>
            <person name="Westbye A.B."/>
            <person name="Yadav S."/>
            <person name="Hopmans E.C."/>
            <person name="Dutilh B.E."/>
            <person name="Sinninghe Damste J.S."/>
        </authorList>
    </citation>
    <scope>NUCLEOTIDE SEQUENCE [LARGE SCALE GENOMIC DNA]</scope>
    <source>
        <strain evidence="5">NIOZ-UU27</strain>
    </source>
</reference>
<evidence type="ECO:0000259" key="3">
    <source>
        <dbReference type="Pfam" id="PF00501"/>
    </source>
</evidence>
<dbReference type="GO" id="GO:0031956">
    <property type="term" value="F:medium-chain fatty acid-CoA ligase activity"/>
    <property type="evidence" value="ECO:0007669"/>
    <property type="project" value="TreeGrafter"/>
</dbReference>
<accession>A0A8J6T3G2</accession>
<keyword evidence="2" id="KW-0436">Ligase</keyword>
<dbReference type="InterPro" id="IPR042099">
    <property type="entry name" value="ANL_N_sf"/>
</dbReference>
<name>A0A8J6T3G2_9DELT</name>
<dbReference type="InterPro" id="IPR000873">
    <property type="entry name" value="AMP-dep_synth/lig_dom"/>
</dbReference>
<evidence type="ECO:0000259" key="4">
    <source>
        <dbReference type="Pfam" id="PF13193"/>
    </source>
</evidence>
<evidence type="ECO:0000256" key="1">
    <source>
        <dbReference type="ARBA" id="ARBA00006432"/>
    </source>
</evidence>
<gene>
    <name evidence="5" type="ORF">H8E19_02005</name>
</gene>
<evidence type="ECO:0000313" key="5">
    <source>
        <dbReference type="EMBL" id="MBC8176152.1"/>
    </source>
</evidence>
<dbReference type="Proteomes" id="UP000650524">
    <property type="component" value="Unassembled WGS sequence"/>
</dbReference>
<dbReference type="EMBL" id="JACNJD010000100">
    <property type="protein sequence ID" value="MBC8176152.1"/>
    <property type="molecule type" value="Genomic_DNA"/>
</dbReference>
<dbReference type="SUPFAM" id="SSF56801">
    <property type="entry name" value="Acetyl-CoA synthetase-like"/>
    <property type="match status" value="1"/>
</dbReference>
<organism evidence="5 6">
    <name type="scientific">Candidatus Desulfacyla euxinica</name>
    <dbReference type="NCBI Taxonomy" id="2841693"/>
    <lineage>
        <taxon>Bacteria</taxon>
        <taxon>Deltaproteobacteria</taxon>
        <taxon>Candidatus Desulfacyla</taxon>
    </lineage>
</organism>
<comment type="similarity">
    <text evidence="1">Belongs to the ATP-dependent AMP-binding enzyme family.</text>
</comment>
<evidence type="ECO:0000256" key="2">
    <source>
        <dbReference type="ARBA" id="ARBA00022598"/>
    </source>
</evidence>
<dbReference type="Pfam" id="PF00501">
    <property type="entry name" value="AMP-binding"/>
    <property type="match status" value="1"/>
</dbReference>
<comment type="caution">
    <text evidence="5">The sequence shown here is derived from an EMBL/GenBank/DDBJ whole genome shotgun (WGS) entry which is preliminary data.</text>
</comment>
<feature type="domain" description="AMP-dependent synthetase/ligase" evidence="3">
    <location>
        <begin position="9"/>
        <end position="367"/>
    </location>
</feature>
<proteinExistence type="inferred from homology"/>
<dbReference type="Gene3D" id="3.40.50.12780">
    <property type="entry name" value="N-terminal domain of ligase-like"/>
    <property type="match status" value="1"/>
</dbReference>
<dbReference type="InterPro" id="IPR025110">
    <property type="entry name" value="AMP-bd_C"/>
</dbReference>
<protein>
    <submittedName>
        <fullName evidence="5">AMP-binding protein</fullName>
    </submittedName>
</protein>
<dbReference type="InterPro" id="IPR020845">
    <property type="entry name" value="AMP-binding_CS"/>
</dbReference>
<dbReference type="AlphaFoldDB" id="A0A8J6T3G2"/>